<organism evidence="2 3">
    <name type="scientific">Anopheles minimus</name>
    <dbReference type="NCBI Taxonomy" id="112268"/>
    <lineage>
        <taxon>Eukaryota</taxon>
        <taxon>Metazoa</taxon>
        <taxon>Ecdysozoa</taxon>
        <taxon>Arthropoda</taxon>
        <taxon>Hexapoda</taxon>
        <taxon>Insecta</taxon>
        <taxon>Pterygota</taxon>
        <taxon>Neoptera</taxon>
        <taxon>Endopterygota</taxon>
        <taxon>Diptera</taxon>
        <taxon>Nematocera</taxon>
        <taxon>Culicoidea</taxon>
        <taxon>Culicidae</taxon>
        <taxon>Anophelinae</taxon>
        <taxon>Anopheles</taxon>
    </lineage>
</organism>
<dbReference type="AlphaFoldDB" id="A0A182W678"/>
<reference evidence="2" key="2">
    <citation type="submission" date="2020-05" db="UniProtKB">
        <authorList>
            <consortium name="EnsemblMetazoa"/>
        </authorList>
    </citation>
    <scope>IDENTIFICATION</scope>
    <source>
        <strain evidence="2">MINIMUS1</strain>
    </source>
</reference>
<feature type="region of interest" description="Disordered" evidence="1">
    <location>
        <begin position="168"/>
        <end position="223"/>
    </location>
</feature>
<evidence type="ECO:0000256" key="1">
    <source>
        <dbReference type="SAM" id="MobiDB-lite"/>
    </source>
</evidence>
<evidence type="ECO:0000313" key="2">
    <source>
        <dbReference type="EnsemblMetazoa" id="AMIN005844-PA"/>
    </source>
</evidence>
<dbReference type="EnsemblMetazoa" id="AMIN005844-RA">
    <property type="protein sequence ID" value="AMIN005844-PA"/>
    <property type="gene ID" value="AMIN005844"/>
</dbReference>
<feature type="compositionally biased region" description="Low complexity" evidence="1">
    <location>
        <begin position="168"/>
        <end position="191"/>
    </location>
</feature>
<protein>
    <submittedName>
        <fullName evidence="2">Uncharacterized protein</fullName>
    </submittedName>
</protein>
<reference evidence="3" key="1">
    <citation type="submission" date="2013-03" db="EMBL/GenBank/DDBJ databases">
        <title>The Genome Sequence of Anopheles minimus MINIMUS1.</title>
        <authorList>
            <consortium name="The Broad Institute Genomics Platform"/>
            <person name="Neafsey D.E."/>
            <person name="Walton C."/>
            <person name="Walker B."/>
            <person name="Young S.K."/>
            <person name="Zeng Q."/>
            <person name="Gargeya S."/>
            <person name="Fitzgerald M."/>
            <person name="Haas B."/>
            <person name="Abouelleil A."/>
            <person name="Allen A.W."/>
            <person name="Alvarado L."/>
            <person name="Arachchi H.M."/>
            <person name="Berlin A.M."/>
            <person name="Chapman S.B."/>
            <person name="Gainer-Dewar J."/>
            <person name="Goldberg J."/>
            <person name="Griggs A."/>
            <person name="Gujja S."/>
            <person name="Hansen M."/>
            <person name="Howarth C."/>
            <person name="Imamovic A."/>
            <person name="Ireland A."/>
            <person name="Larimer J."/>
            <person name="McCowan C."/>
            <person name="Murphy C."/>
            <person name="Pearson M."/>
            <person name="Poon T.W."/>
            <person name="Priest M."/>
            <person name="Roberts A."/>
            <person name="Saif S."/>
            <person name="Shea T."/>
            <person name="Sisk P."/>
            <person name="Sykes S."/>
            <person name="Wortman J."/>
            <person name="Nusbaum C."/>
            <person name="Birren B."/>
        </authorList>
    </citation>
    <scope>NUCLEOTIDE SEQUENCE [LARGE SCALE GENOMIC DNA]</scope>
    <source>
        <strain evidence="3">MINIMUS1</strain>
    </source>
</reference>
<proteinExistence type="predicted"/>
<dbReference type="Proteomes" id="UP000075920">
    <property type="component" value="Unassembled WGS sequence"/>
</dbReference>
<evidence type="ECO:0000313" key="3">
    <source>
        <dbReference type="Proteomes" id="UP000075920"/>
    </source>
</evidence>
<sequence>MRDEVAGEIWKLAAAHLGATSLSVRGRHICGRIAERNACAHHSSWPLLNVPEGRQRPRGQERSLIVGGYRVGALQWCSMCPEALAKAWSATVWCVALWCCGLFLVFPVQAAPIETVAEELNSSLDPVQWKEAIGEDVYRTKRKFRPEEWAAANAILDLLEQLKNIRNPPARRIPPTTTTTLTTTTTTTTTTPEPPIRVPVPQMKPRADRSSRQDEDEIPQFNPDGTIMLQLPGKLFGNATNFVLAAAKVFGDFITNTAIRTARFVKLFQPIAGRHLFIQIPTPSPSGVDN</sequence>
<accession>A0A182W678</accession>
<dbReference type="VEuPathDB" id="VectorBase:AMIN005844"/>
<name>A0A182W678_9DIPT</name>
<keyword evidence="3" id="KW-1185">Reference proteome</keyword>